<dbReference type="SUPFAM" id="SSF53448">
    <property type="entry name" value="Nucleotide-diphospho-sugar transferases"/>
    <property type="match status" value="1"/>
</dbReference>
<organism evidence="2 3">
    <name type="scientific">Paraglaciecola algarum</name>
    <dbReference type="NCBI Taxonomy" id="3050085"/>
    <lineage>
        <taxon>Bacteria</taxon>
        <taxon>Pseudomonadati</taxon>
        <taxon>Pseudomonadota</taxon>
        <taxon>Gammaproteobacteria</taxon>
        <taxon>Alteromonadales</taxon>
        <taxon>Alteromonadaceae</taxon>
        <taxon>Paraglaciecola</taxon>
    </lineage>
</organism>
<protein>
    <submittedName>
        <fullName evidence="2">Glycosyltransferase</fullName>
    </submittedName>
</protein>
<accession>A0ABS9D6S8</accession>
<dbReference type="PANTHER" id="PTHR22916">
    <property type="entry name" value="GLYCOSYLTRANSFERASE"/>
    <property type="match status" value="1"/>
</dbReference>
<feature type="domain" description="Glycosyltransferase 2-like" evidence="1">
    <location>
        <begin position="5"/>
        <end position="173"/>
    </location>
</feature>
<reference evidence="2 3" key="1">
    <citation type="submission" date="2022-01" db="EMBL/GenBank/DDBJ databases">
        <title>Paraglaciecola sp. G1-23.</title>
        <authorList>
            <person name="Jin M.S."/>
            <person name="Han D.M."/>
            <person name="Kim H.M."/>
            <person name="Jeon C.O."/>
        </authorList>
    </citation>
    <scope>NUCLEOTIDE SEQUENCE [LARGE SCALE GENOMIC DNA]</scope>
    <source>
        <strain evidence="2 3">G1-23</strain>
    </source>
</reference>
<proteinExistence type="predicted"/>
<dbReference type="Gene3D" id="3.90.550.10">
    <property type="entry name" value="Spore Coat Polysaccharide Biosynthesis Protein SpsA, Chain A"/>
    <property type="match status" value="1"/>
</dbReference>
<evidence type="ECO:0000313" key="2">
    <source>
        <dbReference type="EMBL" id="MCF2948120.1"/>
    </source>
</evidence>
<dbReference type="Proteomes" id="UP001521137">
    <property type="component" value="Unassembled WGS sequence"/>
</dbReference>
<evidence type="ECO:0000259" key="1">
    <source>
        <dbReference type="Pfam" id="PF00535"/>
    </source>
</evidence>
<gene>
    <name evidence="2" type="ORF">L0668_08385</name>
</gene>
<evidence type="ECO:0000313" key="3">
    <source>
        <dbReference type="Proteomes" id="UP001521137"/>
    </source>
</evidence>
<dbReference type="CDD" id="cd00761">
    <property type="entry name" value="Glyco_tranf_GTA_type"/>
    <property type="match status" value="1"/>
</dbReference>
<name>A0ABS9D6S8_9ALTE</name>
<dbReference type="Pfam" id="PF00535">
    <property type="entry name" value="Glycos_transf_2"/>
    <property type="match status" value="1"/>
</dbReference>
<sequence length="316" mass="36271">MINLTIAVCTYNRSEFLEICLQHLLPQTKGIESLRILIVDNNSNDTTREVVQNLQTEYKTLEYSLCTIQGLSHARNHALSQCDSVWLSFLDDDAYPVDNWLETNIKLINSGSYDAFGGLYLPWYFVGKKDWFLETYETNSSFMPVVEEKQLAPSDPYFSGGNCTFNVSLLKSVGGFSPLLGMNGNSMGYGEEVAAQRALAIKGARLGFSRNLIIYHYVPMHKQTVTWAWRRAYNIGRDFWFIWDKPVTKKNFRFYITKKVKKSYKQLKVSINNVYETNSDYGMKNLFYDLSTWAGVLGLIIGASERYSRDKKQAVE</sequence>
<dbReference type="InterPro" id="IPR029044">
    <property type="entry name" value="Nucleotide-diphossugar_trans"/>
</dbReference>
<dbReference type="EMBL" id="JAKGAS010000004">
    <property type="protein sequence ID" value="MCF2948120.1"/>
    <property type="molecule type" value="Genomic_DNA"/>
</dbReference>
<keyword evidence="3" id="KW-1185">Reference proteome</keyword>
<dbReference type="InterPro" id="IPR001173">
    <property type="entry name" value="Glyco_trans_2-like"/>
</dbReference>
<dbReference type="RefSeq" id="WP_235311737.1">
    <property type="nucleotide sequence ID" value="NZ_JAKGAS010000004.1"/>
</dbReference>
<comment type="caution">
    <text evidence="2">The sequence shown here is derived from an EMBL/GenBank/DDBJ whole genome shotgun (WGS) entry which is preliminary data.</text>
</comment>